<dbReference type="FunFam" id="2.40.50.100:FF:000003">
    <property type="entry name" value="Acetyl-CoA carboxylase biotin carboxyl carrier protein"/>
    <property type="match status" value="1"/>
</dbReference>
<comment type="caution">
    <text evidence="10">The sequence shown here is derived from an EMBL/GenBank/DDBJ whole genome shotgun (WGS) entry which is preliminary data.</text>
</comment>
<accession>A0A644WRZ5</accession>
<protein>
    <recommendedName>
        <fullName evidence="2">Biotin carboxyl carrier protein of acetyl-CoA carboxylase</fullName>
    </recommendedName>
</protein>
<dbReference type="InterPro" id="IPR011053">
    <property type="entry name" value="Single_hybrid_motif"/>
</dbReference>
<evidence type="ECO:0000313" key="10">
    <source>
        <dbReference type="EMBL" id="MPM06281.1"/>
    </source>
</evidence>
<keyword evidence="4" id="KW-0276">Fatty acid metabolism</keyword>
<evidence type="ECO:0000256" key="6">
    <source>
        <dbReference type="ARBA" id="ARBA00023160"/>
    </source>
</evidence>
<dbReference type="PRINTS" id="PR01071">
    <property type="entry name" value="ACOABIOTINCC"/>
</dbReference>
<dbReference type="InterPro" id="IPR000089">
    <property type="entry name" value="Biotin_lipoyl"/>
</dbReference>
<gene>
    <name evidence="10" type="primary">accB_4</name>
    <name evidence="10" type="ORF">SDC9_52580</name>
</gene>
<sequence length="145" mass="16038">MEQKDVRRLAELMKEMDLTVLELSEGDSSLRMERPARARAGAPVSCEAIPESSPEEREEEKDIFTITSPMVGIFFSAPSPDSKPFVTVGERVRAGDVICIIEAMKMMNEITAGENGIVTEICAGNKQVVEFGHPLLRIRREALSD</sequence>
<dbReference type="InterPro" id="IPR001249">
    <property type="entry name" value="AcCoA_biotinCC"/>
</dbReference>
<dbReference type="AlphaFoldDB" id="A0A644WRZ5"/>
<dbReference type="EMBL" id="VSSQ01001215">
    <property type="protein sequence ID" value="MPM06281.1"/>
    <property type="molecule type" value="Genomic_DNA"/>
</dbReference>
<feature type="region of interest" description="Disordered" evidence="8">
    <location>
        <begin position="27"/>
        <end position="60"/>
    </location>
</feature>
<dbReference type="InterPro" id="IPR050709">
    <property type="entry name" value="Biotin_Carboxyl_Carrier/Decarb"/>
</dbReference>
<dbReference type="InterPro" id="IPR001882">
    <property type="entry name" value="Biotin_BS"/>
</dbReference>
<dbReference type="NCBIfam" id="TIGR00531">
    <property type="entry name" value="BCCP"/>
    <property type="match status" value="1"/>
</dbReference>
<evidence type="ECO:0000259" key="9">
    <source>
        <dbReference type="PROSITE" id="PS50968"/>
    </source>
</evidence>
<dbReference type="GO" id="GO:0009317">
    <property type="term" value="C:acetyl-CoA carboxylase complex"/>
    <property type="evidence" value="ECO:0007669"/>
    <property type="project" value="InterPro"/>
</dbReference>
<dbReference type="PROSITE" id="PS50968">
    <property type="entry name" value="BIOTINYL_LIPOYL"/>
    <property type="match status" value="1"/>
</dbReference>
<proteinExistence type="predicted"/>
<dbReference type="GO" id="GO:0003989">
    <property type="term" value="F:acetyl-CoA carboxylase activity"/>
    <property type="evidence" value="ECO:0007669"/>
    <property type="project" value="InterPro"/>
</dbReference>
<dbReference type="PROSITE" id="PS00188">
    <property type="entry name" value="BIOTIN"/>
    <property type="match status" value="1"/>
</dbReference>
<dbReference type="SUPFAM" id="SSF51230">
    <property type="entry name" value="Single hybrid motif"/>
    <property type="match status" value="1"/>
</dbReference>
<name>A0A644WRZ5_9ZZZZ</name>
<keyword evidence="3" id="KW-0444">Lipid biosynthesis</keyword>
<dbReference type="UniPathway" id="UPA00094"/>
<comment type="pathway">
    <text evidence="1">Lipid metabolism; fatty acid biosynthesis.</text>
</comment>
<dbReference type="Gene3D" id="2.40.50.100">
    <property type="match status" value="1"/>
</dbReference>
<feature type="domain" description="Lipoyl-binding" evidence="9">
    <location>
        <begin position="63"/>
        <end position="139"/>
    </location>
</feature>
<evidence type="ECO:0000256" key="8">
    <source>
        <dbReference type="SAM" id="MobiDB-lite"/>
    </source>
</evidence>
<evidence type="ECO:0000256" key="4">
    <source>
        <dbReference type="ARBA" id="ARBA00022832"/>
    </source>
</evidence>
<evidence type="ECO:0000256" key="7">
    <source>
        <dbReference type="ARBA" id="ARBA00023267"/>
    </source>
</evidence>
<evidence type="ECO:0000256" key="3">
    <source>
        <dbReference type="ARBA" id="ARBA00022516"/>
    </source>
</evidence>
<organism evidence="10">
    <name type="scientific">bioreactor metagenome</name>
    <dbReference type="NCBI Taxonomy" id="1076179"/>
    <lineage>
        <taxon>unclassified sequences</taxon>
        <taxon>metagenomes</taxon>
        <taxon>ecological metagenomes</taxon>
    </lineage>
</organism>
<keyword evidence="7" id="KW-0092">Biotin</keyword>
<keyword evidence="6" id="KW-0275">Fatty acid biosynthesis</keyword>
<dbReference type="GO" id="GO:0006633">
    <property type="term" value="P:fatty acid biosynthetic process"/>
    <property type="evidence" value="ECO:0007669"/>
    <property type="project" value="UniProtKB-UniPathway"/>
</dbReference>
<evidence type="ECO:0000256" key="5">
    <source>
        <dbReference type="ARBA" id="ARBA00023098"/>
    </source>
</evidence>
<evidence type="ECO:0000256" key="1">
    <source>
        <dbReference type="ARBA" id="ARBA00005194"/>
    </source>
</evidence>
<reference evidence="10" key="1">
    <citation type="submission" date="2019-08" db="EMBL/GenBank/DDBJ databases">
        <authorList>
            <person name="Kucharzyk K."/>
            <person name="Murdoch R.W."/>
            <person name="Higgins S."/>
            <person name="Loffler F."/>
        </authorList>
    </citation>
    <scope>NUCLEOTIDE SEQUENCE</scope>
</reference>
<keyword evidence="5" id="KW-0443">Lipid metabolism</keyword>
<dbReference type="Pfam" id="PF00364">
    <property type="entry name" value="Biotin_lipoyl"/>
    <property type="match status" value="1"/>
</dbReference>
<evidence type="ECO:0000256" key="2">
    <source>
        <dbReference type="ARBA" id="ARBA00017562"/>
    </source>
</evidence>
<dbReference type="PANTHER" id="PTHR45266">
    <property type="entry name" value="OXALOACETATE DECARBOXYLASE ALPHA CHAIN"/>
    <property type="match status" value="1"/>
</dbReference>
<dbReference type="PANTHER" id="PTHR45266:SF3">
    <property type="entry name" value="OXALOACETATE DECARBOXYLASE ALPHA CHAIN"/>
    <property type="match status" value="1"/>
</dbReference>
<dbReference type="CDD" id="cd06850">
    <property type="entry name" value="biotinyl_domain"/>
    <property type="match status" value="1"/>
</dbReference>